<dbReference type="EMBL" id="QRCT01000009">
    <property type="protein sequence ID" value="RDU24998.1"/>
    <property type="molecule type" value="Genomic_DNA"/>
</dbReference>
<keyword evidence="1" id="KW-1133">Transmembrane helix</keyword>
<gene>
    <name evidence="2" type="ORF">DWV06_01865</name>
</gene>
<keyword evidence="1" id="KW-0812">Transmembrane</keyword>
<dbReference type="AlphaFoldDB" id="A0A371AZG1"/>
<feature type="transmembrane region" description="Helical" evidence="1">
    <location>
        <begin position="204"/>
        <end position="223"/>
    </location>
</feature>
<evidence type="ECO:0000313" key="3">
    <source>
        <dbReference type="Proteomes" id="UP000255036"/>
    </source>
</evidence>
<dbReference type="RefSeq" id="WP_115480482.1">
    <property type="nucleotide sequence ID" value="NZ_QRCT01000009.1"/>
</dbReference>
<feature type="transmembrane region" description="Helical" evidence="1">
    <location>
        <begin position="52"/>
        <end position="78"/>
    </location>
</feature>
<feature type="transmembrane region" description="Helical" evidence="1">
    <location>
        <begin position="90"/>
        <end position="107"/>
    </location>
</feature>
<dbReference type="OrthoDB" id="1820110at2"/>
<name>A0A371AZG1_9FIRM</name>
<feature type="transmembrane region" description="Helical" evidence="1">
    <location>
        <begin position="165"/>
        <end position="192"/>
    </location>
</feature>
<comment type="caution">
    <text evidence="2">The sequence shown here is derived from an EMBL/GenBank/DDBJ whole genome shotgun (WGS) entry which is preliminary data.</text>
</comment>
<keyword evidence="1" id="KW-0472">Membrane</keyword>
<protein>
    <recommendedName>
        <fullName evidence="4">Urease accessory protein UreH-like transmembrane domain-containing protein</fullName>
    </recommendedName>
</protein>
<feature type="transmembrane region" description="Helical" evidence="1">
    <location>
        <begin position="136"/>
        <end position="159"/>
    </location>
</feature>
<evidence type="ECO:0008006" key="4">
    <source>
        <dbReference type="Google" id="ProtNLM"/>
    </source>
</evidence>
<dbReference type="Proteomes" id="UP000255036">
    <property type="component" value="Unassembled WGS sequence"/>
</dbReference>
<organism evidence="2 3">
    <name type="scientific">Anaerosacchariphilus polymeriproducens</name>
    <dbReference type="NCBI Taxonomy" id="1812858"/>
    <lineage>
        <taxon>Bacteria</taxon>
        <taxon>Bacillati</taxon>
        <taxon>Bacillota</taxon>
        <taxon>Clostridia</taxon>
        <taxon>Lachnospirales</taxon>
        <taxon>Lachnospiraceae</taxon>
        <taxon>Anaerosacchariphilus</taxon>
    </lineage>
</organism>
<evidence type="ECO:0000313" key="2">
    <source>
        <dbReference type="EMBL" id="RDU24998.1"/>
    </source>
</evidence>
<proteinExistence type="predicted"/>
<sequence length="224" mass="24672">MSTIEITGFTSCLLSSIVMGLSCGSGCSPMISMFLTGYVVQAEGDSQKTGRVFVRFFMGKALAVLIVCLTASLVGEIFVNEGGYFGKYKFTYLMPIFLIISGIYMLMECIRRSGKKECSTCGSCKRDNRITNVSPLIGGFFYGLTPCAPLIIISGYALTMFLWQALILGIVFSITCTLAPFVLIFIITKLVMNKMQEEVPKMFGFVRYGIYVMIIITGVIMLFS</sequence>
<keyword evidence="3" id="KW-1185">Reference proteome</keyword>
<feature type="transmembrane region" description="Helical" evidence="1">
    <location>
        <begin position="17"/>
        <end position="40"/>
    </location>
</feature>
<evidence type="ECO:0000256" key="1">
    <source>
        <dbReference type="SAM" id="Phobius"/>
    </source>
</evidence>
<accession>A0A371AZG1</accession>
<reference evidence="2 3" key="1">
    <citation type="submission" date="2018-07" db="EMBL/GenBank/DDBJ databases">
        <title>Anaerosacharophilus polymeroproducens gen. nov. sp. nov., an anaerobic bacterium isolated from salt field.</title>
        <authorList>
            <person name="Kim W."/>
            <person name="Yang S.-H."/>
            <person name="Oh J."/>
            <person name="Lee J.-H."/>
            <person name="Kwon K.K."/>
        </authorList>
    </citation>
    <scope>NUCLEOTIDE SEQUENCE [LARGE SCALE GENOMIC DNA]</scope>
    <source>
        <strain evidence="2 3">MCWD5</strain>
    </source>
</reference>